<dbReference type="AlphaFoldDB" id="A0AAV4LBC6"/>
<dbReference type="PANTHER" id="PTHR35789">
    <property type="entry name" value="SPORE GERMINATION PROTEIN B3"/>
    <property type="match status" value="1"/>
</dbReference>
<keyword evidence="3" id="KW-0309">Germination</keyword>
<name>A0AAV4LBC6_9BACL</name>
<sequence length="403" mass="45225">MNRSFKRKRIVIQLLLLCFMVLLLSGCWDRKEINDLALVVGVSIDKKKDGFMLSLQYIIPKTLTGQAGGMGGGGGGSGGEATTKVESGEGLTIADAMARLQEKIPRKIFWGHMKALVIGEDIAKEGITDNIDFFLRHPEPRMRTFVYVSKGKASKLLEVPGYLERFSSETIRELNKLRFNLEVTLKDLTQMIKSDAKAAALPWIEVVEWSSSHPERSRIRLNGAAILKNGKMVGYVDDYTTRGLLWIRNEVAMATITVQPSGEKGKVSLNMIGFHTKLVPQIEKGKWLMRIEAVTSDDVVENTTSLSMMNPNHTQRIAKAAGVQIEKRMKLALKKIQKGMNADIFGFSEAFQRKYPKEWDQAKDHWDEIFPKIEVKIDTKVYVRRPGASTSPAGIPEEEVKKK</sequence>
<proteinExistence type="inferred from homology"/>
<evidence type="ECO:0000256" key="1">
    <source>
        <dbReference type="ARBA" id="ARBA00004635"/>
    </source>
</evidence>
<evidence type="ECO:0000256" key="6">
    <source>
        <dbReference type="ARBA" id="ARBA00023139"/>
    </source>
</evidence>
<dbReference type="InterPro" id="IPR008844">
    <property type="entry name" value="Spore_GerAC-like"/>
</dbReference>
<gene>
    <name evidence="10" type="primary">grkc</name>
    <name evidence="10" type="ORF">DNHGIG_05580</name>
</gene>
<protein>
    <submittedName>
        <fullName evidence="10">Germination protein</fullName>
    </submittedName>
</protein>
<dbReference type="InterPro" id="IPR057336">
    <property type="entry name" value="GerAC_N"/>
</dbReference>
<dbReference type="Gene3D" id="6.20.190.10">
    <property type="entry name" value="Nutrient germinant receptor protein C, domain 1"/>
    <property type="match status" value="1"/>
</dbReference>
<dbReference type="GO" id="GO:0009847">
    <property type="term" value="P:spore germination"/>
    <property type="evidence" value="ECO:0007669"/>
    <property type="project" value="InterPro"/>
</dbReference>
<dbReference type="Gene3D" id="3.30.300.210">
    <property type="entry name" value="Nutrient germinant receptor protein C, domain 3"/>
    <property type="match status" value="1"/>
</dbReference>
<accession>A0AAV4LBC6</accession>
<evidence type="ECO:0000256" key="4">
    <source>
        <dbReference type="ARBA" id="ARBA00022729"/>
    </source>
</evidence>
<dbReference type="EMBL" id="BOQE01000001">
    <property type="protein sequence ID" value="GIM45009.1"/>
    <property type="molecule type" value="Genomic_DNA"/>
</dbReference>
<dbReference type="NCBIfam" id="TIGR02887">
    <property type="entry name" value="spore_ger_x_C"/>
    <property type="match status" value="1"/>
</dbReference>
<dbReference type="InterPro" id="IPR046953">
    <property type="entry name" value="Spore_GerAC-like_C"/>
</dbReference>
<organism evidence="10 11">
    <name type="scientific">Collibacillus ludicampi</name>
    <dbReference type="NCBI Taxonomy" id="2771369"/>
    <lineage>
        <taxon>Bacteria</taxon>
        <taxon>Bacillati</taxon>
        <taxon>Bacillota</taxon>
        <taxon>Bacilli</taxon>
        <taxon>Bacillales</taxon>
        <taxon>Alicyclobacillaceae</taxon>
        <taxon>Collibacillus</taxon>
    </lineage>
</organism>
<comment type="similarity">
    <text evidence="2">Belongs to the GerABKC lipoprotein family.</text>
</comment>
<dbReference type="InterPro" id="IPR038501">
    <property type="entry name" value="Spore_GerAC_C_sf"/>
</dbReference>
<dbReference type="GO" id="GO:0016020">
    <property type="term" value="C:membrane"/>
    <property type="evidence" value="ECO:0007669"/>
    <property type="project" value="UniProtKB-SubCell"/>
</dbReference>
<evidence type="ECO:0000259" key="9">
    <source>
        <dbReference type="Pfam" id="PF25198"/>
    </source>
</evidence>
<keyword evidence="6" id="KW-0564">Palmitate</keyword>
<dbReference type="PROSITE" id="PS51257">
    <property type="entry name" value="PROKAR_LIPOPROTEIN"/>
    <property type="match status" value="1"/>
</dbReference>
<feature type="domain" description="Spore germination protein N-terminal" evidence="9">
    <location>
        <begin position="29"/>
        <end position="205"/>
    </location>
</feature>
<reference evidence="10" key="1">
    <citation type="journal article" date="2023" name="Int. J. Syst. Evol. Microbiol.">
        <title>Collibacillus ludicampi gen. nov., sp. nov., a new soil bacterium of the family Alicyclobacillaceae.</title>
        <authorList>
            <person name="Jojima T."/>
            <person name="Ioku Y."/>
            <person name="Fukuta Y."/>
            <person name="Shirasaka N."/>
            <person name="Matsumura Y."/>
            <person name="Mori M."/>
        </authorList>
    </citation>
    <scope>NUCLEOTIDE SEQUENCE</scope>
    <source>
        <strain evidence="10">TP075</strain>
    </source>
</reference>
<evidence type="ECO:0000313" key="10">
    <source>
        <dbReference type="EMBL" id="GIM45009.1"/>
    </source>
</evidence>
<feature type="domain" description="Spore germination GerAC-like C-terminal" evidence="8">
    <location>
        <begin position="222"/>
        <end position="387"/>
    </location>
</feature>
<comment type="caution">
    <text evidence="10">The sequence shown here is derived from an EMBL/GenBank/DDBJ whole genome shotgun (WGS) entry which is preliminary data.</text>
</comment>
<dbReference type="PANTHER" id="PTHR35789:SF1">
    <property type="entry name" value="SPORE GERMINATION PROTEIN B3"/>
    <property type="match status" value="1"/>
</dbReference>
<dbReference type="Pfam" id="PF25198">
    <property type="entry name" value="Spore_GerAC_N"/>
    <property type="match status" value="1"/>
</dbReference>
<evidence type="ECO:0000313" key="11">
    <source>
        <dbReference type="Proteomes" id="UP001057291"/>
    </source>
</evidence>
<evidence type="ECO:0000256" key="5">
    <source>
        <dbReference type="ARBA" id="ARBA00023136"/>
    </source>
</evidence>
<evidence type="ECO:0000256" key="7">
    <source>
        <dbReference type="ARBA" id="ARBA00023288"/>
    </source>
</evidence>
<dbReference type="Proteomes" id="UP001057291">
    <property type="component" value="Unassembled WGS sequence"/>
</dbReference>
<dbReference type="RefSeq" id="WP_282198253.1">
    <property type="nucleotide sequence ID" value="NZ_BOQE01000001.1"/>
</dbReference>
<keyword evidence="5" id="KW-0472">Membrane</keyword>
<dbReference type="Pfam" id="PF05504">
    <property type="entry name" value="Spore_GerAC"/>
    <property type="match status" value="1"/>
</dbReference>
<evidence type="ECO:0000259" key="8">
    <source>
        <dbReference type="Pfam" id="PF05504"/>
    </source>
</evidence>
<keyword evidence="11" id="KW-1185">Reference proteome</keyword>
<evidence type="ECO:0000256" key="3">
    <source>
        <dbReference type="ARBA" id="ARBA00022544"/>
    </source>
</evidence>
<keyword evidence="7" id="KW-0449">Lipoprotein</keyword>
<comment type="subcellular location">
    <subcellularLocation>
        <location evidence="1">Membrane</location>
        <topology evidence="1">Lipid-anchor</topology>
    </subcellularLocation>
</comment>
<keyword evidence="4" id="KW-0732">Signal</keyword>
<evidence type="ECO:0000256" key="2">
    <source>
        <dbReference type="ARBA" id="ARBA00007886"/>
    </source>
</evidence>